<dbReference type="InterPro" id="IPR050743">
    <property type="entry name" value="2-oxoacid_DH_E2_comp"/>
</dbReference>
<dbReference type="PROSITE" id="PS50968">
    <property type="entry name" value="BIOTINYL_LIPOYL"/>
    <property type="match status" value="3"/>
</dbReference>
<feature type="compositionally biased region" description="Basic and acidic residues" evidence="10">
    <location>
        <begin position="348"/>
        <end position="389"/>
    </location>
</feature>
<evidence type="ECO:0000259" key="11">
    <source>
        <dbReference type="PROSITE" id="PS50968"/>
    </source>
</evidence>
<dbReference type="EMBL" id="QRDJ01000006">
    <property type="protein sequence ID" value="REC95645.1"/>
    <property type="molecule type" value="Genomic_DNA"/>
</dbReference>
<evidence type="ECO:0000256" key="2">
    <source>
        <dbReference type="ARBA" id="ARBA00011484"/>
    </source>
</evidence>
<gene>
    <name evidence="13" type="ORF">C8D72_0301</name>
</gene>
<feature type="compositionally biased region" description="Basic and acidic residues" evidence="10">
    <location>
        <begin position="102"/>
        <end position="112"/>
    </location>
</feature>
<evidence type="ECO:0000256" key="9">
    <source>
        <dbReference type="RuleBase" id="RU361137"/>
    </source>
</evidence>
<feature type="domain" description="Lipoyl-binding" evidence="11">
    <location>
        <begin position="142"/>
        <end position="216"/>
    </location>
</feature>
<keyword evidence="4" id="KW-0677">Repeat</keyword>
<feature type="compositionally biased region" description="Acidic residues" evidence="10">
    <location>
        <begin position="113"/>
        <end position="127"/>
    </location>
</feature>
<feature type="region of interest" description="Disordered" evidence="10">
    <location>
        <begin position="204"/>
        <end position="293"/>
    </location>
</feature>
<dbReference type="Pfam" id="PF00198">
    <property type="entry name" value="2-oxoacid_dh"/>
    <property type="match status" value="1"/>
</dbReference>
<organism evidence="13 14">
    <name type="scientific">Kushneria indalinina DSM 14324</name>
    <dbReference type="NCBI Taxonomy" id="1122140"/>
    <lineage>
        <taxon>Bacteria</taxon>
        <taxon>Pseudomonadati</taxon>
        <taxon>Pseudomonadota</taxon>
        <taxon>Gammaproteobacteria</taxon>
        <taxon>Oceanospirillales</taxon>
        <taxon>Halomonadaceae</taxon>
        <taxon>Kushneria</taxon>
    </lineage>
</organism>
<proteinExistence type="inferred from homology"/>
<dbReference type="PANTHER" id="PTHR43178:SF2">
    <property type="entry name" value="DIHYDROLIPOYLLYSINE-RESIDUE ACETYLTRANSFERASE COMPONENT OF PYRUVATE DEHYDROGENASE COMPLEX"/>
    <property type="match status" value="1"/>
</dbReference>
<feature type="compositionally biased region" description="Acidic residues" evidence="10">
    <location>
        <begin position="70"/>
        <end position="101"/>
    </location>
</feature>
<keyword evidence="5 9" id="KW-0450">Lipoyl</keyword>
<dbReference type="InterPro" id="IPR036625">
    <property type="entry name" value="E3-bd_dom_sf"/>
</dbReference>
<dbReference type="OrthoDB" id="9805770at2"/>
<dbReference type="InterPro" id="IPR023213">
    <property type="entry name" value="CAT-like_dom_sf"/>
</dbReference>
<evidence type="ECO:0000256" key="10">
    <source>
        <dbReference type="SAM" id="MobiDB-lite"/>
    </source>
</evidence>
<dbReference type="SUPFAM" id="SSF52777">
    <property type="entry name" value="CoA-dependent acyltransferases"/>
    <property type="match status" value="1"/>
</dbReference>
<dbReference type="EC" id="2.3.1.12" evidence="9"/>
<dbReference type="Gene3D" id="4.10.320.10">
    <property type="entry name" value="E3-binding domain"/>
    <property type="match status" value="1"/>
</dbReference>
<evidence type="ECO:0000256" key="4">
    <source>
        <dbReference type="ARBA" id="ARBA00022737"/>
    </source>
</evidence>
<keyword evidence="3 9" id="KW-0808">Transferase</keyword>
<dbReference type="InterPro" id="IPR004167">
    <property type="entry name" value="PSBD"/>
</dbReference>
<keyword evidence="14" id="KW-1185">Reference proteome</keyword>
<dbReference type="FunFam" id="2.40.50.100:FF:000009">
    <property type="entry name" value="Acetyltransferase component of pyruvate dehydrogenase complex"/>
    <property type="match status" value="1"/>
</dbReference>
<evidence type="ECO:0000313" key="14">
    <source>
        <dbReference type="Proteomes" id="UP000256334"/>
    </source>
</evidence>
<feature type="compositionally biased region" description="Basic and acidic residues" evidence="10">
    <location>
        <begin position="396"/>
        <end position="413"/>
    </location>
</feature>
<dbReference type="InterPro" id="IPR001078">
    <property type="entry name" value="2-oxoacid_DH_actylTfrase"/>
</dbReference>
<dbReference type="SUPFAM" id="SSF47005">
    <property type="entry name" value="Peripheral subunit-binding domain of 2-oxo acid dehydrogenase complex"/>
    <property type="match status" value="1"/>
</dbReference>
<dbReference type="InterPro" id="IPR000089">
    <property type="entry name" value="Biotin_lipoyl"/>
</dbReference>
<comment type="similarity">
    <text evidence="1 9">Belongs to the 2-oxoacid dehydrogenase family.</text>
</comment>
<dbReference type="FunFam" id="3.30.559.10:FF:000004">
    <property type="entry name" value="Acetyltransferase component of pyruvate dehydrogenase complex"/>
    <property type="match status" value="1"/>
</dbReference>
<dbReference type="InterPro" id="IPR003016">
    <property type="entry name" value="2-oxoA_DH_lipoyl-BS"/>
</dbReference>
<comment type="cofactor">
    <cofactor evidence="9">
        <name>(R)-lipoate</name>
        <dbReference type="ChEBI" id="CHEBI:83088"/>
    </cofactor>
    <text evidence="9">Binds 3 lipoyl cofactors covalently.</text>
</comment>
<dbReference type="GO" id="GO:0004742">
    <property type="term" value="F:dihydrolipoyllysine-residue acetyltransferase activity"/>
    <property type="evidence" value="ECO:0007669"/>
    <property type="project" value="UniProtKB-UniRule"/>
</dbReference>
<dbReference type="InterPro" id="IPR006256">
    <property type="entry name" value="AcTrfase_Pyrv_DH_cplx"/>
</dbReference>
<sequence length="743" mass="78570">MSSEIIKVPDIGGSEGVEIIEISVQAGDTIDAEDTMIVLESDKASMDIPAPKAGKVKKVLVSEGDKVSEGDDILELEAEDEGSDGDADDSDDEADESDDEQSSVKDSRNAEHLEEEAEADESDVEDDDKPKKSSGNKGGKRTVEVRVPDIGGSENVEIIEIAVSEGDEISEEDALITLESDKASMDVPSPYSGKLVSLELKEGDTVSEGDLIGTMEIAGEGDDEGADDDTSDDASDDDSGDGADHEEEADAIGDGEDDVEESDSEGGRQELRVPDIGGSENVEIIEVPVSEGDEINEEDALITLESDKASMDIPSPFKGKVVEVSVKEGDTVSEGDLIGYIEVAGSKPKNEGSAKKSSSDKSDSKKKSEDSAKKSSDGKPESKKSESKGKSGGGSKDAKKQDVPDSEAQKDEGDYGGEPGPEARRNQGGSTSGSSVHAGPAVRLMARELGVDLAEVKASGPKGRVLKEDVDGFVKQVMSDRKKGGGASAQPSAQAQGGAGIPPIPAIDFSQFGEIEEKPMGRLMKAGATNLHRSWLNVPHVTQFDEADITELENFRKAMKDEAAQQGAKLTPLPFMIKAAAHALAKYPQFNVSLHPDGDKLIQKKYFNIGVAVDTPNGLMVPVIRNVDQKGIVELAKEVIDLAGRAQEGKLKREEMQGGCFTISSLGSIGGTAFTPIVNAPEVAILGVSKSQMKPVWNGSEFKPRLMCPLSLSYDHRAVNGADAARFTAYLAAILTDIRRLTM</sequence>
<dbReference type="SUPFAM" id="SSF51230">
    <property type="entry name" value="Single hybrid motif"/>
    <property type="match status" value="3"/>
</dbReference>
<dbReference type="PROSITE" id="PS00189">
    <property type="entry name" value="LIPOYL"/>
    <property type="match status" value="3"/>
</dbReference>
<accession>A0A3D9DYA2</accession>
<dbReference type="PROSITE" id="PS51826">
    <property type="entry name" value="PSBD"/>
    <property type="match status" value="1"/>
</dbReference>
<comment type="subunit">
    <text evidence="2 9">Forms a 24-polypeptide structural core with octahedral symmetry.</text>
</comment>
<evidence type="ECO:0000259" key="12">
    <source>
        <dbReference type="PROSITE" id="PS51826"/>
    </source>
</evidence>
<evidence type="ECO:0000256" key="7">
    <source>
        <dbReference type="ARBA" id="ARBA00025211"/>
    </source>
</evidence>
<evidence type="ECO:0000313" key="13">
    <source>
        <dbReference type="EMBL" id="REC95645.1"/>
    </source>
</evidence>
<dbReference type="PANTHER" id="PTHR43178">
    <property type="entry name" value="DIHYDROLIPOAMIDE ACETYLTRANSFERASE COMPONENT OF PYRUVATE DEHYDROGENASE COMPLEX"/>
    <property type="match status" value="1"/>
</dbReference>
<dbReference type="AlphaFoldDB" id="A0A3D9DYA2"/>
<dbReference type="GO" id="GO:0045254">
    <property type="term" value="C:pyruvate dehydrogenase complex"/>
    <property type="evidence" value="ECO:0007669"/>
    <property type="project" value="UniProtKB-UniRule"/>
</dbReference>
<name>A0A3D9DYA2_9GAMM</name>
<feature type="domain" description="Lipoyl-binding" evidence="11">
    <location>
        <begin position="268"/>
        <end position="342"/>
    </location>
</feature>
<feature type="domain" description="Peripheral subunit-binding (PSBD)" evidence="12">
    <location>
        <begin position="437"/>
        <end position="474"/>
    </location>
</feature>
<comment type="caution">
    <text evidence="13">The sequence shown here is derived from an EMBL/GenBank/DDBJ whole genome shotgun (WGS) entry which is preliminary data.</text>
</comment>
<feature type="domain" description="Lipoyl-binding" evidence="11">
    <location>
        <begin position="3"/>
        <end position="77"/>
    </location>
</feature>
<evidence type="ECO:0000256" key="6">
    <source>
        <dbReference type="ARBA" id="ARBA00023315"/>
    </source>
</evidence>
<dbReference type="InterPro" id="IPR011053">
    <property type="entry name" value="Single_hybrid_motif"/>
</dbReference>
<dbReference type="Pfam" id="PF00364">
    <property type="entry name" value="Biotin_lipoyl"/>
    <property type="match status" value="3"/>
</dbReference>
<comment type="catalytic activity">
    <reaction evidence="8 9">
        <text>N(6)-[(R)-dihydrolipoyl]-L-lysyl-[protein] + acetyl-CoA = N(6)-[(R)-S(8)-acetyldihydrolipoyl]-L-lysyl-[protein] + CoA</text>
        <dbReference type="Rhea" id="RHEA:17017"/>
        <dbReference type="Rhea" id="RHEA-COMP:10475"/>
        <dbReference type="Rhea" id="RHEA-COMP:10478"/>
        <dbReference type="ChEBI" id="CHEBI:57287"/>
        <dbReference type="ChEBI" id="CHEBI:57288"/>
        <dbReference type="ChEBI" id="CHEBI:83100"/>
        <dbReference type="ChEBI" id="CHEBI:83111"/>
        <dbReference type="EC" id="2.3.1.12"/>
    </reaction>
</comment>
<dbReference type="Pfam" id="PF02817">
    <property type="entry name" value="E3_binding"/>
    <property type="match status" value="1"/>
</dbReference>
<dbReference type="GO" id="GO:0031405">
    <property type="term" value="F:lipoic acid binding"/>
    <property type="evidence" value="ECO:0007669"/>
    <property type="project" value="TreeGrafter"/>
</dbReference>
<keyword evidence="13" id="KW-0670">Pyruvate</keyword>
<comment type="function">
    <text evidence="7">The pyruvate dehydrogenase complex catalyzes the overall conversion of pyruvate to acetyl-CoA and CO(2). It contains multiple copies of three enzymatic components: pyruvate dehydrogenase (E1), dihydrolipoamide acetyltransferase (E2) and lipoamide dehydrogenase (E3).</text>
</comment>
<dbReference type="GO" id="GO:0006086">
    <property type="term" value="P:pyruvate decarboxylation to acetyl-CoA"/>
    <property type="evidence" value="ECO:0007669"/>
    <property type="project" value="UniProtKB-UniRule"/>
</dbReference>
<feature type="region of interest" description="Disordered" evidence="10">
    <location>
        <begin position="61"/>
        <end position="148"/>
    </location>
</feature>
<dbReference type="NCBIfam" id="TIGR01348">
    <property type="entry name" value="PDHac_trf_long"/>
    <property type="match status" value="1"/>
</dbReference>
<dbReference type="GO" id="GO:0005737">
    <property type="term" value="C:cytoplasm"/>
    <property type="evidence" value="ECO:0007669"/>
    <property type="project" value="TreeGrafter"/>
</dbReference>
<keyword evidence="6 9" id="KW-0012">Acyltransferase</keyword>
<dbReference type="Gene3D" id="3.30.559.10">
    <property type="entry name" value="Chloramphenicol acetyltransferase-like domain"/>
    <property type="match status" value="1"/>
</dbReference>
<feature type="compositionally biased region" description="Acidic residues" evidence="10">
    <location>
        <begin position="219"/>
        <end position="264"/>
    </location>
</feature>
<protein>
    <recommendedName>
        <fullName evidence="9">Acetyltransferase component of pyruvate dehydrogenase complex</fullName>
        <ecNumber evidence="9">2.3.1.12</ecNumber>
    </recommendedName>
</protein>
<evidence type="ECO:0000256" key="8">
    <source>
        <dbReference type="ARBA" id="ARBA00048370"/>
    </source>
</evidence>
<feature type="region of interest" description="Disordered" evidence="10">
    <location>
        <begin position="481"/>
        <end position="503"/>
    </location>
</feature>
<feature type="region of interest" description="Disordered" evidence="10">
    <location>
        <begin position="342"/>
        <end position="438"/>
    </location>
</feature>
<reference evidence="13 14" key="1">
    <citation type="submission" date="2018-07" db="EMBL/GenBank/DDBJ databases">
        <title>Genomic Encyclopedia of Type Strains, Phase IV (KMG-IV): sequencing the most valuable type-strain genomes for metagenomic binning, comparative biology and taxonomic classification.</title>
        <authorList>
            <person name="Goeker M."/>
        </authorList>
    </citation>
    <scope>NUCLEOTIDE SEQUENCE [LARGE SCALE GENOMIC DNA]</scope>
    <source>
        <strain evidence="13 14">DSM 14324</strain>
    </source>
</reference>
<dbReference type="RefSeq" id="WP_115852646.1">
    <property type="nucleotide sequence ID" value="NZ_QRDJ01000006.1"/>
</dbReference>
<dbReference type="Gene3D" id="2.40.50.100">
    <property type="match status" value="3"/>
</dbReference>
<dbReference type="CDD" id="cd06849">
    <property type="entry name" value="lipoyl_domain"/>
    <property type="match status" value="3"/>
</dbReference>
<dbReference type="Proteomes" id="UP000256334">
    <property type="component" value="Unassembled WGS sequence"/>
</dbReference>
<evidence type="ECO:0000256" key="5">
    <source>
        <dbReference type="ARBA" id="ARBA00022823"/>
    </source>
</evidence>
<evidence type="ECO:0000256" key="3">
    <source>
        <dbReference type="ARBA" id="ARBA00022679"/>
    </source>
</evidence>
<evidence type="ECO:0000256" key="1">
    <source>
        <dbReference type="ARBA" id="ARBA00007317"/>
    </source>
</evidence>